<evidence type="ECO:0000313" key="1">
    <source>
        <dbReference type="EMBL" id="MCI3270614.1"/>
    </source>
</evidence>
<name>A0ABS9Y0R7_9ACTN</name>
<sequence length="78" mass="8422">MSHPVPTWASVRPSERLAGTPAVRRGSAWWLVTPTGAMSASDPLFTSELDRFAADMAAADRAVARLRTERAAAQKGQR</sequence>
<reference evidence="1" key="1">
    <citation type="submission" date="2022-03" db="EMBL/GenBank/DDBJ databases">
        <title>Streptomyces 7R015 and 7R016 isolated from Barleria lupulina in Thailand.</title>
        <authorList>
            <person name="Kanchanasin P."/>
            <person name="Phongsopitanun W."/>
            <person name="Tanasupawat S."/>
        </authorList>
    </citation>
    <scope>NUCLEOTIDE SEQUENCE</scope>
    <source>
        <strain evidence="1">7R015</strain>
    </source>
</reference>
<accession>A0ABS9Y0R7</accession>
<protein>
    <submittedName>
        <fullName evidence="1">Uncharacterized protein</fullName>
    </submittedName>
</protein>
<keyword evidence="2" id="KW-1185">Reference proteome</keyword>
<dbReference type="EMBL" id="JALDAY010000002">
    <property type="protein sequence ID" value="MCI3270614.1"/>
    <property type="molecule type" value="Genomic_DNA"/>
</dbReference>
<evidence type="ECO:0000313" key="2">
    <source>
        <dbReference type="Proteomes" id="UP001165269"/>
    </source>
</evidence>
<proteinExistence type="predicted"/>
<gene>
    <name evidence="1" type="ORF">MQP27_05735</name>
</gene>
<dbReference type="RefSeq" id="WP_242761867.1">
    <property type="nucleotide sequence ID" value="NZ_JALDAY010000002.1"/>
</dbReference>
<organism evidence="1 2">
    <name type="scientific">Streptomyces cylindrosporus</name>
    <dbReference type="NCBI Taxonomy" id="2927583"/>
    <lineage>
        <taxon>Bacteria</taxon>
        <taxon>Bacillati</taxon>
        <taxon>Actinomycetota</taxon>
        <taxon>Actinomycetes</taxon>
        <taxon>Kitasatosporales</taxon>
        <taxon>Streptomycetaceae</taxon>
        <taxon>Streptomyces</taxon>
    </lineage>
</organism>
<dbReference type="Proteomes" id="UP001165269">
    <property type="component" value="Unassembled WGS sequence"/>
</dbReference>
<comment type="caution">
    <text evidence="1">The sequence shown here is derived from an EMBL/GenBank/DDBJ whole genome shotgun (WGS) entry which is preliminary data.</text>
</comment>